<dbReference type="PROSITE" id="PS51257">
    <property type="entry name" value="PROKAR_LIPOPROTEIN"/>
    <property type="match status" value="1"/>
</dbReference>
<dbReference type="RefSeq" id="WP_118042304.1">
    <property type="nucleotide sequence ID" value="NZ_BQNJ01000001.1"/>
</dbReference>
<evidence type="ECO:0000313" key="1">
    <source>
        <dbReference type="EMBL" id="GKH00789.1"/>
    </source>
</evidence>
<protein>
    <submittedName>
        <fullName evidence="1">Uncharacterized protein</fullName>
    </submittedName>
</protein>
<dbReference type="AlphaFoldDB" id="A0AA37NC64"/>
<organism evidence="1 2">
    <name type="scientific">Hungatella hathewayi</name>
    <dbReference type="NCBI Taxonomy" id="154046"/>
    <lineage>
        <taxon>Bacteria</taxon>
        <taxon>Bacillati</taxon>
        <taxon>Bacillota</taxon>
        <taxon>Clostridia</taxon>
        <taxon>Lachnospirales</taxon>
        <taxon>Lachnospiraceae</taxon>
        <taxon>Hungatella</taxon>
    </lineage>
</organism>
<proteinExistence type="predicted"/>
<sequence>MVLKKKSTLLIMAFLIGLFVYACGKEKSITGESLLKNIEEVYSTEETKSAEEELAEQWEKGYGLPVDEQEEKEAENDCESMMKLLFEIYNGADKETSSNVILNDETILEMQKKLMETECPIATVMTYSNMENYERVDSFLEDCMAGNGGSVVMYKIHDDGGLGRMKFIFEGTDMYVVSAKSVWNEEGKSVMSYISYTRIKEWKYTDKGWFCYELCVPEPPEVSEIMDGSFLIRIKPMTEEQHEMSERCVRRLGYQGNNILCSNWDSNHMEELDYNGMYEYLYVMKYQKPFEPEDYQEGIPKAEFESLIMEYLPVTAEQIREYAVFDEKKQNYAWERIGCFSYAPTFFGTSLPEVMDINENEDGTITLTVDAVCDMVICDDAVITHELTVRFADDGSFQYLRNNILNDGIQDIPSYQYRIRKEQLRVKK</sequence>
<name>A0AA37NC64_9FIRM</name>
<evidence type="ECO:0000313" key="2">
    <source>
        <dbReference type="Proteomes" id="UP001055091"/>
    </source>
</evidence>
<dbReference type="Pfam" id="PF19546">
    <property type="entry name" value="DUF6070"/>
    <property type="match status" value="1"/>
</dbReference>
<reference evidence="1" key="1">
    <citation type="submission" date="2022-01" db="EMBL/GenBank/DDBJ databases">
        <title>Novel bile acid biosynthetic pathways are enriched in the microbiome of centenarians.</title>
        <authorList>
            <person name="Sato Y."/>
            <person name="Atarashi K."/>
            <person name="Plichta R.D."/>
            <person name="Arai Y."/>
            <person name="Sasajima S."/>
            <person name="Kearney M.S."/>
            <person name="Suda W."/>
            <person name="Takeshita K."/>
            <person name="Sasaki T."/>
            <person name="Okamoto S."/>
            <person name="Skelly N.A."/>
            <person name="Okamura Y."/>
            <person name="Vlamakis H."/>
            <person name="Li Y."/>
            <person name="Tanoue T."/>
            <person name="Takei H."/>
            <person name="Nittono H."/>
            <person name="Narushima S."/>
            <person name="Irie J."/>
            <person name="Itoh H."/>
            <person name="Moriya K."/>
            <person name="Sugiura Y."/>
            <person name="Suematsu M."/>
            <person name="Moritoki N."/>
            <person name="Shibata S."/>
            <person name="Littman R.D."/>
            <person name="Fischbach A.M."/>
            <person name="Uwamino Y."/>
            <person name="Inoue T."/>
            <person name="Honda A."/>
            <person name="Hattori M."/>
            <person name="Murai T."/>
            <person name="Xavier J.R."/>
            <person name="Hirose N."/>
            <person name="Honda K."/>
        </authorList>
    </citation>
    <scope>NUCLEOTIDE SEQUENCE</scope>
    <source>
        <strain evidence="1">CE91-St55</strain>
    </source>
</reference>
<dbReference type="InterPro" id="IPR045714">
    <property type="entry name" value="DUF6070"/>
</dbReference>
<accession>A0AA37NC64</accession>
<dbReference type="Proteomes" id="UP001055091">
    <property type="component" value="Unassembled WGS sequence"/>
</dbReference>
<gene>
    <name evidence="1" type="ORF">CE91St55_27700</name>
</gene>
<dbReference type="EMBL" id="BQNJ01000001">
    <property type="protein sequence ID" value="GKH00789.1"/>
    <property type="molecule type" value="Genomic_DNA"/>
</dbReference>
<comment type="caution">
    <text evidence="1">The sequence shown here is derived from an EMBL/GenBank/DDBJ whole genome shotgun (WGS) entry which is preliminary data.</text>
</comment>